<name>A0ABN0ISI2_9STRE</name>
<dbReference type="InterPro" id="IPR001387">
    <property type="entry name" value="Cro/C1-type_HTH"/>
</dbReference>
<dbReference type="PROSITE" id="PS50943">
    <property type="entry name" value="HTH_CROC1"/>
    <property type="match status" value="1"/>
</dbReference>
<accession>A0ABN0ISI2</accession>
<dbReference type="InterPro" id="IPR010982">
    <property type="entry name" value="Lambda_DNA-bd_dom_sf"/>
</dbReference>
<proteinExistence type="predicted"/>
<dbReference type="CDD" id="cd00093">
    <property type="entry name" value="HTH_XRE"/>
    <property type="match status" value="1"/>
</dbReference>
<keyword evidence="3" id="KW-1185">Reference proteome</keyword>
<dbReference type="EMBL" id="ALYM01000003">
    <property type="protein sequence ID" value="EMG25737.1"/>
    <property type="molecule type" value="Genomic_DNA"/>
</dbReference>
<dbReference type="SMART" id="SM00530">
    <property type="entry name" value="HTH_XRE"/>
    <property type="match status" value="1"/>
</dbReference>
<gene>
    <name evidence="2" type="ORF">SPJ1_1148</name>
</gene>
<dbReference type="SUPFAM" id="SSF47413">
    <property type="entry name" value="lambda repressor-like DNA-binding domains"/>
    <property type="match status" value="1"/>
</dbReference>
<evidence type="ECO:0000313" key="2">
    <source>
        <dbReference type="EMBL" id="EMG25737.1"/>
    </source>
</evidence>
<protein>
    <submittedName>
        <fullName evidence="2">CI-like repressor, phage associated</fullName>
    </submittedName>
</protein>
<evidence type="ECO:0000259" key="1">
    <source>
        <dbReference type="PROSITE" id="PS50943"/>
    </source>
</evidence>
<comment type="caution">
    <text evidence="2">The sequence shown here is derived from an EMBL/GenBank/DDBJ whole genome shotgun (WGS) entry which is preliminary data.</text>
</comment>
<dbReference type="Proteomes" id="UP000011769">
    <property type="component" value="Unassembled WGS sequence"/>
</dbReference>
<organism evidence="2 3">
    <name type="scientific">Streptococcus parauberis KRS-02083</name>
    <dbReference type="NCBI Taxonomy" id="1207545"/>
    <lineage>
        <taxon>Bacteria</taxon>
        <taxon>Bacillati</taxon>
        <taxon>Bacillota</taxon>
        <taxon>Bacilli</taxon>
        <taxon>Lactobacillales</taxon>
        <taxon>Streptococcaceae</taxon>
        <taxon>Streptococcus</taxon>
    </lineage>
</organism>
<dbReference type="RefSeq" id="WP_003108337.1">
    <property type="nucleotide sequence ID" value="NZ_ALYM01000003.1"/>
</dbReference>
<sequence>MRTNDEIINLIENLSSEKNISLSELARMVNMSKSSVSMYFSKKRKFPLDRANIFAKALNVSPEYLIGVTPISKNNKETIDLKNTPAKRVAFDGREFDEDDMDFMNSVMESYFKNKYKD</sequence>
<evidence type="ECO:0000313" key="3">
    <source>
        <dbReference type="Proteomes" id="UP000011769"/>
    </source>
</evidence>
<feature type="domain" description="HTH cro/C1-type" evidence="1">
    <location>
        <begin position="17"/>
        <end position="65"/>
    </location>
</feature>
<reference evidence="2 3" key="1">
    <citation type="journal article" date="2013" name="PLoS ONE">
        <title>Comparative Genomic Characterization of Three Streptococcus parauberis Strains in Fish Pathogen, as Assessed by Wide-Genome Analyses.</title>
        <authorList>
            <person name="Nho S.W."/>
            <person name="Hikima J."/>
            <person name="Park S.B."/>
            <person name="Jang H.B."/>
            <person name="Cha I.S."/>
            <person name="Yasuike M."/>
            <person name="Nakamura Y."/>
            <person name="Fujiwara A."/>
            <person name="Sano M."/>
            <person name="Kanai K."/>
            <person name="Kondo H."/>
            <person name="Hirono I."/>
            <person name="Takeyama H."/>
            <person name="Aoki T."/>
            <person name="Jung T.S."/>
        </authorList>
    </citation>
    <scope>NUCLEOTIDE SEQUENCE [LARGE SCALE GENOMIC DNA]</scope>
    <source>
        <strain evidence="2 3">KRS-02083</strain>
    </source>
</reference>
<dbReference type="Gene3D" id="1.10.260.40">
    <property type="entry name" value="lambda repressor-like DNA-binding domains"/>
    <property type="match status" value="1"/>
</dbReference>
<dbReference type="Pfam" id="PF01381">
    <property type="entry name" value="HTH_3"/>
    <property type="match status" value="1"/>
</dbReference>